<evidence type="ECO:0000256" key="2">
    <source>
        <dbReference type="ARBA" id="ARBA00023125"/>
    </source>
</evidence>
<proteinExistence type="predicted"/>
<evidence type="ECO:0000313" key="6">
    <source>
        <dbReference type="Proteomes" id="UP000199695"/>
    </source>
</evidence>
<dbReference type="InterPro" id="IPR000843">
    <property type="entry name" value="HTH_LacI"/>
</dbReference>
<keyword evidence="1" id="KW-0805">Transcription regulation</keyword>
<feature type="domain" description="HTH lacI-type" evidence="4">
    <location>
        <begin position="2"/>
        <end position="56"/>
    </location>
</feature>
<dbReference type="PROSITE" id="PS00356">
    <property type="entry name" value="HTH_LACI_1"/>
    <property type="match status" value="1"/>
</dbReference>
<dbReference type="GO" id="GO:0000976">
    <property type="term" value="F:transcription cis-regulatory region binding"/>
    <property type="evidence" value="ECO:0007669"/>
    <property type="project" value="TreeGrafter"/>
</dbReference>
<organism evidence="5 6">
    <name type="scientific">Lihuaxuella thermophila</name>
    <dbReference type="NCBI Taxonomy" id="1173111"/>
    <lineage>
        <taxon>Bacteria</taxon>
        <taxon>Bacillati</taxon>
        <taxon>Bacillota</taxon>
        <taxon>Bacilli</taxon>
        <taxon>Bacillales</taxon>
        <taxon>Thermoactinomycetaceae</taxon>
        <taxon>Lihuaxuella</taxon>
    </lineage>
</organism>
<dbReference type="Pfam" id="PF00356">
    <property type="entry name" value="LacI"/>
    <property type="match status" value="1"/>
</dbReference>
<dbReference type="Pfam" id="PF13377">
    <property type="entry name" value="Peripla_BP_3"/>
    <property type="match status" value="1"/>
</dbReference>
<evidence type="ECO:0000313" key="5">
    <source>
        <dbReference type="EMBL" id="SEN46586.1"/>
    </source>
</evidence>
<dbReference type="PROSITE" id="PS50932">
    <property type="entry name" value="HTH_LACI_2"/>
    <property type="match status" value="1"/>
</dbReference>
<dbReference type="InterPro" id="IPR046335">
    <property type="entry name" value="LacI/GalR-like_sensor"/>
</dbReference>
<dbReference type="OrthoDB" id="9796186at2"/>
<keyword evidence="3" id="KW-0804">Transcription</keyword>
<dbReference type="PANTHER" id="PTHR30146:SF109">
    <property type="entry name" value="HTH-TYPE TRANSCRIPTIONAL REGULATOR GALS"/>
    <property type="match status" value="1"/>
</dbReference>
<keyword evidence="2" id="KW-0238">DNA-binding</keyword>
<dbReference type="EMBL" id="FOCQ01000012">
    <property type="protein sequence ID" value="SEN46586.1"/>
    <property type="molecule type" value="Genomic_DNA"/>
</dbReference>
<protein>
    <submittedName>
        <fullName evidence="5">LacI family transcriptional regulator, repressor for deo operon, udp, cdd, tsx, nupC, and nupG</fullName>
    </submittedName>
</protein>
<dbReference type="SMART" id="SM00354">
    <property type="entry name" value="HTH_LACI"/>
    <property type="match status" value="1"/>
</dbReference>
<evidence type="ECO:0000256" key="1">
    <source>
        <dbReference type="ARBA" id="ARBA00023015"/>
    </source>
</evidence>
<reference evidence="5 6" key="1">
    <citation type="submission" date="2016-10" db="EMBL/GenBank/DDBJ databases">
        <authorList>
            <person name="de Groot N.N."/>
        </authorList>
    </citation>
    <scope>NUCLEOTIDE SEQUENCE [LARGE SCALE GENOMIC DNA]</scope>
    <source>
        <strain evidence="5 6">DSM 46701</strain>
    </source>
</reference>
<dbReference type="RefSeq" id="WP_089970182.1">
    <property type="nucleotide sequence ID" value="NZ_FOCQ01000012.1"/>
</dbReference>
<dbReference type="PANTHER" id="PTHR30146">
    <property type="entry name" value="LACI-RELATED TRANSCRIPTIONAL REPRESSOR"/>
    <property type="match status" value="1"/>
</dbReference>
<dbReference type="AlphaFoldDB" id="A0A1H8GRI2"/>
<dbReference type="Gene3D" id="1.10.260.40">
    <property type="entry name" value="lambda repressor-like DNA-binding domains"/>
    <property type="match status" value="1"/>
</dbReference>
<dbReference type="STRING" id="1173111.SAMN05444955_11234"/>
<dbReference type="CDD" id="cd06284">
    <property type="entry name" value="PBP1_LacI-like"/>
    <property type="match status" value="1"/>
</dbReference>
<dbReference type="InterPro" id="IPR028082">
    <property type="entry name" value="Peripla_BP_I"/>
</dbReference>
<dbReference type="Proteomes" id="UP000199695">
    <property type="component" value="Unassembled WGS sequence"/>
</dbReference>
<dbReference type="GO" id="GO:0003700">
    <property type="term" value="F:DNA-binding transcription factor activity"/>
    <property type="evidence" value="ECO:0007669"/>
    <property type="project" value="TreeGrafter"/>
</dbReference>
<dbReference type="SUPFAM" id="SSF47413">
    <property type="entry name" value="lambda repressor-like DNA-binding domains"/>
    <property type="match status" value="1"/>
</dbReference>
<dbReference type="CDD" id="cd01392">
    <property type="entry name" value="HTH_LacI"/>
    <property type="match status" value="1"/>
</dbReference>
<dbReference type="SUPFAM" id="SSF53822">
    <property type="entry name" value="Periplasmic binding protein-like I"/>
    <property type="match status" value="1"/>
</dbReference>
<gene>
    <name evidence="5" type="ORF">SAMN05444955_11234</name>
</gene>
<evidence type="ECO:0000259" key="4">
    <source>
        <dbReference type="PROSITE" id="PS50932"/>
    </source>
</evidence>
<sequence length="334" mass="36629">MAKMIDVARLAGVSVATVSRVLAGSAHVSRETREKVLRAMADLDYKPNLLARNLRKMESKTIVVVIPDISNPFFSDVIRGIQHVAKEHGYHVLLGDTQNDVDAEWDFIEMIKERAADGVILVTARTSPEKIMEMAQEVPLVMACEYIQGAELPMVTIDNVISAKRVVDHLAALGHRRIGFIAGPLHVIISRDRLQGFVLGLREHGLEQDSSLIVEGDFSIPSGYDQAVRLLQLPEPPTAIFASNDEMAIGAVKAVKQMGLKVPQDVAVVGFDDIPMATVIEPALTTICQPKFEIGKKAMEILLQLIQQSNRSHGHLKLPEKLIVRDSCGGRLKG</sequence>
<name>A0A1H8GRI2_9BACL</name>
<dbReference type="Gene3D" id="3.40.50.2300">
    <property type="match status" value="2"/>
</dbReference>
<evidence type="ECO:0000256" key="3">
    <source>
        <dbReference type="ARBA" id="ARBA00023163"/>
    </source>
</evidence>
<dbReference type="InterPro" id="IPR010982">
    <property type="entry name" value="Lambda_DNA-bd_dom_sf"/>
</dbReference>
<keyword evidence="6" id="KW-1185">Reference proteome</keyword>
<accession>A0A1H8GRI2</accession>